<protein>
    <submittedName>
        <fullName evidence="2">Uncharacterized protein</fullName>
    </submittedName>
</protein>
<dbReference type="EMBL" id="JAGMWT010000015">
    <property type="protein sequence ID" value="KAH7116270.1"/>
    <property type="molecule type" value="Genomic_DNA"/>
</dbReference>
<accession>A0A9P9IE91</accession>
<feature type="compositionally biased region" description="Basic and acidic residues" evidence="1">
    <location>
        <begin position="134"/>
        <end position="163"/>
    </location>
</feature>
<proteinExistence type="predicted"/>
<evidence type="ECO:0000256" key="1">
    <source>
        <dbReference type="SAM" id="MobiDB-lite"/>
    </source>
</evidence>
<name>A0A9P9IE91_9PLEO</name>
<feature type="region of interest" description="Disordered" evidence="1">
    <location>
        <begin position="199"/>
        <end position="228"/>
    </location>
</feature>
<evidence type="ECO:0000313" key="2">
    <source>
        <dbReference type="EMBL" id="KAH7116270.1"/>
    </source>
</evidence>
<dbReference type="OrthoDB" id="5150738at2759"/>
<organism evidence="2 3">
    <name type="scientific">Dendryphion nanum</name>
    <dbReference type="NCBI Taxonomy" id="256645"/>
    <lineage>
        <taxon>Eukaryota</taxon>
        <taxon>Fungi</taxon>
        <taxon>Dikarya</taxon>
        <taxon>Ascomycota</taxon>
        <taxon>Pezizomycotina</taxon>
        <taxon>Dothideomycetes</taxon>
        <taxon>Pleosporomycetidae</taxon>
        <taxon>Pleosporales</taxon>
        <taxon>Torulaceae</taxon>
        <taxon>Dendryphion</taxon>
    </lineage>
</organism>
<dbReference type="Proteomes" id="UP000700596">
    <property type="component" value="Unassembled WGS sequence"/>
</dbReference>
<feature type="region of interest" description="Disordered" evidence="1">
    <location>
        <begin position="122"/>
        <end position="168"/>
    </location>
</feature>
<sequence>MRLYTGSYLLGALYFLDSLPQSFATSNLNHDGVLLEFRIRKPFATNEKGTDAQLLGEVTSAEILGNPELSNLIARSDTSLEQIEALIQHRSVLKRQNKDKDPPSCQRKTKCPTNAQYFDEKTQKCEPCPPGQESSKDGDKCVPKKTDDEKKEQGKCPDGKKLDPSVLGQNELTENPKCVDKVDSGCPAGQSKTTVKLSECAPDDNPDQKCTKPDTEDYREKGPDGKIRHTCRSTEKKEKAKKAAYETNRKPLVDRLTNQNVNQREKTERQRKIRARRGACLALGAMTWIPETDVSQLTDDEIAGLQEPDDTMPIPNFDLEDYMVTIRAKPNIPIVDATAGFGIGGLIKAITSGGALISKTGKAFKGAASGTSATLKNLKNKGKSPASKEAVEKASKSAVVKRIVTSETLLDCVSLASTLAIAGGLSKRAAEKETVKEFTTGELWIRINMNQEKATAPIVYPSPEDSADRTLVVVMDQNTDASKPSLIWQTTPDSYWRDNRVDYATCNSIERTTINNEATLVQVWGGCCKFYDSGNCESVNGMFLMSNREDGQLKGKDDNAISSFWCTFDLTCAGAP</sequence>
<feature type="compositionally biased region" description="Basic and acidic residues" evidence="1">
    <location>
        <begin position="206"/>
        <end position="228"/>
    </location>
</feature>
<dbReference type="AlphaFoldDB" id="A0A9P9IE91"/>
<gene>
    <name evidence="2" type="ORF">B0J11DRAFT_584301</name>
</gene>
<comment type="caution">
    <text evidence="2">The sequence shown here is derived from an EMBL/GenBank/DDBJ whole genome shotgun (WGS) entry which is preliminary data.</text>
</comment>
<keyword evidence="3" id="KW-1185">Reference proteome</keyword>
<evidence type="ECO:0000313" key="3">
    <source>
        <dbReference type="Proteomes" id="UP000700596"/>
    </source>
</evidence>
<reference evidence="2" key="1">
    <citation type="journal article" date="2021" name="Nat. Commun.">
        <title>Genetic determinants of endophytism in the Arabidopsis root mycobiome.</title>
        <authorList>
            <person name="Mesny F."/>
            <person name="Miyauchi S."/>
            <person name="Thiergart T."/>
            <person name="Pickel B."/>
            <person name="Atanasova L."/>
            <person name="Karlsson M."/>
            <person name="Huettel B."/>
            <person name="Barry K.W."/>
            <person name="Haridas S."/>
            <person name="Chen C."/>
            <person name="Bauer D."/>
            <person name="Andreopoulos W."/>
            <person name="Pangilinan J."/>
            <person name="LaButti K."/>
            <person name="Riley R."/>
            <person name="Lipzen A."/>
            <person name="Clum A."/>
            <person name="Drula E."/>
            <person name="Henrissat B."/>
            <person name="Kohler A."/>
            <person name="Grigoriev I.V."/>
            <person name="Martin F.M."/>
            <person name="Hacquard S."/>
        </authorList>
    </citation>
    <scope>NUCLEOTIDE SEQUENCE</scope>
    <source>
        <strain evidence="2">MPI-CAGE-CH-0243</strain>
    </source>
</reference>